<dbReference type="InterPro" id="IPR017981">
    <property type="entry name" value="GPCR_2-like_7TM"/>
</dbReference>
<evidence type="ECO:0000313" key="7">
    <source>
        <dbReference type="EMBL" id="KAJ8968875.1"/>
    </source>
</evidence>
<dbReference type="PANTHER" id="PTHR45620">
    <property type="entry name" value="PDF RECEPTOR-LIKE PROTEIN-RELATED"/>
    <property type="match status" value="1"/>
</dbReference>
<dbReference type="PANTHER" id="PTHR45620:SF32">
    <property type="entry name" value="DIURETIC HORMONE 31 RECEPTOR, ISOFORM C"/>
    <property type="match status" value="1"/>
</dbReference>
<gene>
    <name evidence="7" type="ORF">NQ317_008131</name>
</gene>
<dbReference type="Gene3D" id="1.20.1070.10">
    <property type="entry name" value="Rhodopsin 7-helix transmembrane proteins"/>
    <property type="match status" value="1"/>
</dbReference>
<keyword evidence="4 5" id="KW-0472">Membrane</keyword>
<comment type="caution">
    <text evidence="7">The sequence shown here is derived from an EMBL/GenBank/DDBJ whole genome shotgun (WGS) entry which is preliminary data.</text>
</comment>
<feature type="domain" description="G-protein coupled receptors family 2 profile 2" evidence="6">
    <location>
        <begin position="1"/>
        <end position="157"/>
    </location>
</feature>
<evidence type="ECO:0000313" key="8">
    <source>
        <dbReference type="Proteomes" id="UP001162164"/>
    </source>
</evidence>
<dbReference type="PROSITE" id="PS50261">
    <property type="entry name" value="G_PROTEIN_RECEP_F2_4"/>
    <property type="match status" value="1"/>
</dbReference>
<comment type="subcellular location">
    <subcellularLocation>
        <location evidence="1">Membrane</location>
        <topology evidence="1">Multi-pass membrane protein</topology>
    </subcellularLocation>
</comment>
<evidence type="ECO:0000259" key="6">
    <source>
        <dbReference type="PROSITE" id="PS50261"/>
    </source>
</evidence>
<sequence length="208" mass="23367">MPWAFKTHLSPIELIKAFYFSILDCLIPCNSSSFHAELDEAWEKCWIKESRFEIIHQIPVAATIILNLFFLINIVRVVVGKLRRGPANDGSGSGASRSSLQALRATLLLVPLLGLNFLLTPFRPENGVAWEHFYDLLSAITTSFQGLCVAILFCFCNGEVQAQIKRKWNVAMFRPRANSCTVTTVSDSKHHPGNYVRSSYHPNGKEKV</sequence>
<proteinExistence type="predicted"/>
<feature type="transmembrane region" description="Helical" evidence="5">
    <location>
        <begin position="100"/>
        <end position="119"/>
    </location>
</feature>
<evidence type="ECO:0000256" key="2">
    <source>
        <dbReference type="ARBA" id="ARBA00022692"/>
    </source>
</evidence>
<dbReference type="Proteomes" id="UP001162164">
    <property type="component" value="Unassembled WGS sequence"/>
</dbReference>
<accession>A0ABQ9IY48</accession>
<keyword evidence="3 5" id="KW-1133">Transmembrane helix</keyword>
<feature type="transmembrane region" description="Helical" evidence="5">
    <location>
        <begin position="58"/>
        <end position="79"/>
    </location>
</feature>
<feature type="transmembrane region" description="Helical" evidence="5">
    <location>
        <begin position="139"/>
        <end position="158"/>
    </location>
</feature>
<evidence type="ECO:0000256" key="3">
    <source>
        <dbReference type="ARBA" id="ARBA00022989"/>
    </source>
</evidence>
<evidence type="ECO:0000256" key="5">
    <source>
        <dbReference type="SAM" id="Phobius"/>
    </source>
</evidence>
<dbReference type="Pfam" id="PF00002">
    <property type="entry name" value="7tm_2"/>
    <property type="match status" value="1"/>
</dbReference>
<reference evidence="7" key="1">
    <citation type="journal article" date="2023" name="Insect Mol. Biol.">
        <title>Genome sequencing provides insights into the evolution of gene families encoding plant cell wall-degrading enzymes in longhorned beetles.</title>
        <authorList>
            <person name="Shin N.R."/>
            <person name="Okamura Y."/>
            <person name="Kirsch R."/>
            <person name="Pauchet Y."/>
        </authorList>
    </citation>
    <scope>NUCLEOTIDE SEQUENCE</scope>
    <source>
        <strain evidence="7">MMC_N1</strain>
    </source>
</reference>
<keyword evidence="2 5" id="KW-0812">Transmembrane</keyword>
<dbReference type="EMBL" id="JAPWTJ010001917">
    <property type="protein sequence ID" value="KAJ8968875.1"/>
    <property type="molecule type" value="Genomic_DNA"/>
</dbReference>
<name>A0ABQ9IY48_9CUCU</name>
<protein>
    <recommendedName>
        <fullName evidence="6">G-protein coupled receptors family 2 profile 2 domain-containing protein</fullName>
    </recommendedName>
</protein>
<organism evidence="7 8">
    <name type="scientific">Molorchus minor</name>
    <dbReference type="NCBI Taxonomy" id="1323400"/>
    <lineage>
        <taxon>Eukaryota</taxon>
        <taxon>Metazoa</taxon>
        <taxon>Ecdysozoa</taxon>
        <taxon>Arthropoda</taxon>
        <taxon>Hexapoda</taxon>
        <taxon>Insecta</taxon>
        <taxon>Pterygota</taxon>
        <taxon>Neoptera</taxon>
        <taxon>Endopterygota</taxon>
        <taxon>Coleoptera</taxon>
        <taxon>Polyphaga</taxon>
        <taxon>Cucujiformia</taxon>
        <taxon>Chrysomeloidea</taxon>
        <taxon>Cerambycidae</taxon>
        <taxon>Lamiinae</taxon>
        <taxon>Monochamini</taxon>
        <taxon>Molorchus</taxon>
    </lineage>
</organism>
<keyword evidence="8" id="KW-1185">Reference proteome</keyword>
<dbReference type="InterPro" id="IPR000832">
    <property type="entry name" value="GPCR_2_secretin-like"/>
</dbReference>
<evidence type="ECO:0000256" key="1">
    <source>
        <dbReference type="ARBA" id="ARBA00004141"/>
    </source>
</evidence>
<dbReference type="InterPro" id="IPR050332">
    <property type="entry name" value="GPCR_2"/>
</dbReference>
<evidence type="ECO:0000256" key="4">
    <source>
        <dbReference type="ARBA" id="ARBA00023136"/>
    </source>
</evidence>
<dbReference type="PRINTS" id="PR00249">
    <property type="entry name" value="GPCRSECRETIN"/>
</dbReference>